<evidence type="ECO:0000256" key="2">
    <source>
        <dbReference type="ARBA" id="ARBA00022691"/>
    </source>
</evidence>
<evidence type="ECO:0000256" key="1">
    <source>
        <dbReference type="ARBA" id="ARBA00001966"/>
    </source>
</evidence>
<dbReference type="GO" id="GO:0003824">
    <property type="term" value="F:catalytic activity"/>
    <property type="evidence" value="ECO:0007669"/>
    <property type="project" value="InterPro"/>
</dbReference>
<dbReference type="AlphaFoldDB" id="A0A1E8FB90"/>
<protein>
    <recommendedName>
        <fullName evidence="6">Radical SAM core domain-containing protein</fullName>
    </recommendedName>
</protein>
<keyword evidence="2" id="KW-0949">S-adenosyl-L-methionine</keyword>
<dbReference type="InterPro" id="IPR011990">
    <property type="entry name" value="TPR-like_helical_dom_sf"/>
</dbReference>
<reference evidence="7 8" key="1">
    <citation type="submission" date="2016-09" db="EMBL/GenBank/DDBJ databases">
        <title>Alteromonas lipolytica, a new species isolated from sea water.</title>
        <authorList>
            <person name="Wu Y.-H."/>
            <person name="Cheng H."/>
            <person name="Xu X.-W."/>
        </authorList>
    </citation>
    <scope>NUCLEOTIDE SEQUENCE [LARGE SCALE GENOMIC DNA]</scope>
    <source>
        <strain evidence="7 8">JW12</strain>
    </source>
</reference>
<sequence length="448" mass="51493">MDHQEVNNAFQQAATLHRAGEYAQAEIMYRNLMTQPLLRSEISLNLVTLLLATEKYAAANVLLTELHSIAPQTPYLDKTCFDMALLFYEKGYWIEAEPWIRIALGYFPKDKKLAWILNRIKPRDYIAPEVFDPLLGETLLRASPREAEKYVYTIDIAGTCNLRCPSCPVGNISGTGRTVGMMNVELFKKILAKINQESPCEHPQIWLYNWGEPLLHPKLAEFIDLIHQYKMSAHISTNLNVTQNLEQVIKAGPDELKISISGMSPKTYSFSHQRGDINLVKSNLYKIRYLIDKYKQTGIRVWMGQHIYKHNQHEIEAAVNICRELGYEHHPIAAYLQPLEKAFEVIEYGESEKDKAIVSELLTHPRDTAAKLSASRRKDYDCELRFNQTVINYDGSVALCCNVYEPKNMLGVQFLDNTHKEIEVLKYRHSFCEKCRKLGLNYTPAKMS</sequence>
<keyword evidence="3" id="KW-0479">Metal-binding</keyword>
<dbReference type="EMBL" id="MJIC01000015">
    <property type="protein sequence ID" value="OFI33175.1"/>
    <property type="molecule type" value="Genomic_DNA"/>
</dbReference>
<dbReference type="Gene3D" id="1.25.40.10">
    <property type="entry name" value="Tetratricopeptide repeat domain"/>
    <property type="match status" value="1"/>
</dbReference>
<dbReference type="InterPro" id="IPR058240">
    <property type="entry name" value="rSAM_sf"/>
</dbReference>
<dbReference type="PANTHER" id="PTHR11228">
    <property type="entry name" value="RADICAL SAM DOMAIN PROTEIN"/>
    <property type="match status" value="1"/>
</dbReference>
<dbReference type="Pfam" id="PF04055">
    <property type="entry name" value="Radical_SAM"/>
    <property type="match status" value="1"/>
</dbReference>
<keyword evidence="8" id="KW-1185">Reference proteome</keyword>
<comment type="caution">
    <text evidence="7">The sequence shown here is derived from an EMBL/GenBank/DDBJ whole genome shotgun (WGS) entry which is preliminary data.</text>
</comment>
<dbReference type="Proteomes" id="UP000176037">
    <property type="component" value="Unassembled WGS sequence"/>
</dbReference>
<dbReference type="GO" id="GO:0051536">
    <property type="term" value="F:iron-sulfur cluster binding"/>
    <property type="evidence" value="ECO:0007669"/>
    <property type="project" value="UniProtKB-KW"/>
</dbReference>
<dbReference type="SUPFAM" id="SSF48452">
    <property type="entry name" value="TPR-like"/>
    <property type="match status" value="1"/>
</dbReference>
<dbReference type="InterPro" id="IPR050377">
    <property type="entry name" value="Radical_SAM_PqqE_MftC-like"/>
</dbReference>
<dbReference type="SFLD" id="SFLDS00029">
    <property type="entry name" value="Radical_SAM"/>
    <property type="match status" value="1"/>
</dbReference>
<evidence type="ECO:0000313" key="8">
    <source>
        <dbReference type="Proteomes" id="UP000176037"/>
    </source>
</evidence>
<dbReference type="OrthoDB" id="9810775at2"/>
<keyword evidence="5" id="KW-0411">Iron-sulfur</keyword>
<organism evidence="7 8">
    <name type="scientific">Alteromonas lipolytica</name>
    <dbReference type="NCBI Taxonomy" id="1856405"/>
    <lineage>
        <taxon>Bacteria</taxon>
        <taxon>Pseudomonadati</taxon>
        <taxon>Pseudomonadota</taxon>
        <taxon>Gammaproteobacteria</taxon>
        <taxon>Alteromonadales</taxon>
        <taxon>Alteromonadaceae</taxon>
        <taxon>Alteromonas/Salinimonas group</taxon>
        <taxon>Alteromonas</taxon>
    </lineage>
</organism>
<evidence type="ECO:0000256" key="3">
    <source>
        <dbReference type="ARBA" id="ARBA00022723"/>
    </source>
</evidence>
<comment type="cofactor">
    <cofactor evidence="1">
        <name>[4Fe-4S] cluster</name>
        <dbReference type="ChEBI" id="CHEBI:49883"/>
    </cofactor>
</comment>
<evidence type="ECO:0000313" key="7">
    <source>
        <dbReference type="EMBL" id="OFI33175.1"/>
    </source>
</evidence>
<name>A0A1E8FB90_9ALTE</name>
<accession>A0A1E8FB90</accession>
<evidence type="ECO:0000259" key="6">
    <source>
        <dbReference type="Pfam" id="PF04055"/>
    </source>
</evidence>
<dbReference type="SFLD" id="SFLDG01067">
    <property type="entry name" value="SPASM/twitch_domain_containing"/>
    <property type="match status" value="1"/>
</dbReference>
<dbReference type="PANTHER" id="PTHR11228:SF7">
    <property type="entry name" value="PQQA PEPTIDE CYCLASE"/>
    <property type="match status" value="1"/>
</dbReference>
<dbReference type="GO" id="GO:0046872">
    <property type="term" value="F:metal ion binding"/>
    <property type="evidence" value="ECO:0007669"/>
    <property type="project" value="UniProtKB-KW"/>
</dbReference>
<dbReference type="InterPro" id="IPR007197">
    <property type="entry name" value="rSAM"/>
</dbReference>
<evidence type="ECO:0000256" key="5">
    <source>
        <dbReference type="ARBA" id="ARBA00023014"/>
    </source>
</evidence>
<dbReference type="InterPro" id="IPR013785">
    <property type="entry name" value="Aldolase_TIM"/>
</dbReference>
<dbReference type="STRING" id="1856405.BFC17_02635"/>
<feature type="domain" description="Radical SAM core" evidence="6">
    <location>
        <begin position="157"/>
        <end position="318"/>
    </location>
</feature>
<proteinExistence type="predicted"/>
<keyword evidence="4" id="KW-0408">Iron</keyword>
<dbReference type="Gene3D" id="3.20.20.70">
    <property type="entry name" value="Aldolase class I"/>
    <property type="match status" value="1"/>
</dbReference>
<dbReference type="RefSeq" id="WP_070177552.1">
    <property type="nucleotide sequence ID" value="NZ_BMJR01000002.1"/>
</dbReference>
<evidence type="ECO:0000256" key="4">
    <source>
        <dbReference type="ARBA" id="ARBA00023004"/>
    </source>
</evidence>
<gene>
    <name evidence="7" type="ORF">BFC17_02635</name>
</gene>
<dbReference type="SUPFAM" id="SSF102114">
    <property type="entry name" value="Radical SAM enzymes"/>
    <property type="match status" value="1"/>
</dbReference>